<name>A0A2V2N0N9_9EURY</name>
<feature type="transmembrane region" description="Helical" evidence="1">
    <location>
        <begin position="20"/>
        <end position="43"/>
    </location>
</feature>
<dbReference type="GeneID" id="97611309"/>
<evidence type="ECO:0000313" key="2">
    <source>
        <dbReference type="EMBL" id="PWR73299.1"/>
    </source>
</evidence>
<gene>
    <name evidence="2" type="ORF">DLD82_10530</name>
</gene>
<comment type="caution">
    <text evidence="2">The sequence shown here is derived from an EMBL/GenBank/DDBJ whole genome shotgun (WGS) entry which is preliminary data.</text>
</comment>
<keyword evidence="1" id="KW-0472">Membrane</keyword>
<reference evidence="2 3" key="1">
    <citation type="submission" date="2018-05" db="EMBL/GenBank/DDBJ databases">
        <title>Draft genome of Methanospirillum stamsii Pt1.</title>
        <authorList>
            <person name="Dueholm M.S."/>
            <person name="Nielsen P.H."/>
            <person name="Bakmann L.F."/>
            <person name="Otzen D.E."/>
        </authorList>
    </citation>
    <scope>NUCLEOTIDE SEQUENCE [LARGE SCALE GENOMIC DNA]</scope>
    <source>
        <strain evidence="2 3">Pt1</strain>
    </source>
</reference>
<evidence type="ECO:0000256" key="1">
    <source>
        <dbReference type="SAM" id="Phobius"/>
    </source>
</evidence>
<feature type="transmembrane region" description="Helical" evidence="1">
    <location>
        <begin position="55"/>
        <end position="73"/>
    </location>
</feature>
<keyword evidence="1" id="KW-1133">Transmembrane helix</keyword>
<keyword evidence="1" id="KW-0812">Transmembrane</keyword>
<protein>
    <recommendedName>
        <fullName evidence="4">SHOCT domain-containing protein</fullName>
    </recommendedName>
</protein>
<dbReference type="Proteomes" id="UP000245934">
    <property type="component" value="Unassembled WGS sequence"/>
</dbReference>
<evidence type="ECO:0000313" key="3">
    <source>
        <dbReference type="Proteomes" id="UP000245934"/>
    </source>
</evidence>
<keyword evidence="3" id="KW-1185">Reference proteome</keyword>
<proteinExistence type="predicted"/>
<evidence type="ECO:0008006" key="4">
    <source>
        <dbReference type="Google" id="ProtNLM"/>
    </source>
</evidence>
<feature type="transmembrane region" description="Helical" evidence="1">
    <location>
        <begin position="131"/>
        <end position="150"/>
    </location>
</feature>
<organism evidence="2 3">
    <name type="scientific">Methanospirillum stamsii</name>
    <dbReference type="NCBI Taxonomy" id="1277351"/>
    <lineage>
        <taxon>Archaea</taxon>
        <taxon>Methanobacteriati</taxon>
        <taxon>Methanobacteriota</taxon>
        <taxon>Stenosarchaea group</taxon>
        <taxon>Methanomicrobia</taxon>
        <taxon>Methanomicrobiales</taxon>
        <taxon>Methanospirillaceae</taxon>
        <taxon>Methanospirillum</taxon>
    </lineage>
</organism>
<accession>A0A2V2N0N9</accession>
<dbReference type="OrthoDB" id="117296at2157"/>
<dbReference type="AlphaFoldDB" id="A0A2V2N0N9"/>
<dbReference type="EMBL" id="QGMZ01000019">
    <property type="protein sequence ID" value="PWR73299.1"/>
    <property type="molecule type" value="Genomic_DNA"/>
</dbReference>
<sequence length="208" mass="22648">MNLNDEIDLGQVTGVMQKLIGYIGVVALLIGGIAMYVDLPVIGRVTCLYCPTPSGYFYIILALASAFLLYSGWTKLLYLTGGLAFVLMAYDGYSSTTMGYAVQMLLSGGLTPSMGGQMDPVMAQMMQNTDLSIPVGWIVTALGALLLILVPKIEADTDEKAPANPREANLQERMKELDKIVAMYKDGDLSKQEFNRLKEDILGTTKEK</sequence>
<dbReference type="RefSeq" id="WP_109941086.1">
    <property type="nucleotide sequence ID" value="NZ_CP176366.1"/>
</dbReference>